<feature type="transmembrane region" description="Helical" evidence="1">
    <location>
        <begin position="81"/>
        <end position="102"/>
    </location>
</feature>
<feature type="transmembrane region" description="Helical" evidence="1">
    <location>
        <begin position="108"/>
        <end position="134"/>
    </location>
</feature>
<accession>A0A9X2HGU3</accession>
<dbReference type="Proteomes" id="UP001139502">
    <property type="component" value="Unassembled WGS sequence"/>
</dbReference>
<comment type="caution">
    <text evidence="2">The sequence shown here is derived from an EMBL/GenBank/DDBJ whole genome shotgun (WGS) entry which is preliminary data.</text>
</comment>
<evidence type="ECO:0000256" key="1">
    <source>
        <dbReference type="SAM" id="Phobius"/>
    </source>
</evidence>
<dbReference type="EMBL" id="JANAFB010000001">
    <property type="protein sequence ID" value="MCP3424593.1"/>
    <property type="molecule type" value="Genomic_DNA"/>
</dbReference>
<dbReference type="RefSeq" id="WP_254164272.1">
    <property type="nucleotide sequence ID" value="NZ_JANAFB010000001.1"/>
</dbReference>
<feature type="transmembrane region" description="Helical" evidence="1">
    <location>
        <begin position="36"/>
        <end position="60"/>
    </location>
</feature>
<keyword evidence="3" id="KW-1185">Reference proteome</keyword>
<evidence type="ECO:0000313" key="2">
    <source>
        <dbReference type="EMBL" id="MCP3424593.1"/>
    </source>
</evidence>
<name>A0A9X2HGU3_9MICC</name>
<keyword evidence="1" id="KW-0812">Transmembrane</keyword>
<reference evidence="2" key="1">
    <citation type="submission" date="2022-06" db="EMBL/GenBank/DDBJ databases">
        <title>Rothia sp. isolated from sandalwood seedling.</title>
        <authorList>
            <person name="Tuikhar N."/>
            <person name="Kirdat K."/>
            <person name="Thorat V."/>
            <person name="Swetha P."/>
            <person name="Padma S."/>
            <person name="Sundararaj R."/>
            <person name="Yadav A."/>
        </authorList>
    </citation>
    <scope>NUCLEOTIDE SEQUENCE</scope>
    <source>
        <strain evidence="2">AR01</strain>
    </source>
</reference>
<feature type="transmembrane region" description="Helical" evidence="1">
    <location>
        <begin position="190"/>
        <end position="208"/>
    </location>
</feature>
<dbReference type="Pfam" id="PF07077">
    <property type="entry name" value="DUF1345"/>
    <property type="match status" value="1"/>
</dbReference>
<feature type="transmembrane region" description="Helical" evidence="1">
    <location>
        <begin position="9"/>
        <end position="30"/>
    </location>
</feature>
<organism evidence="2 3">
    <name type="scientific">Rothia santali</name>
    <dbReference type="NCBI Taxonomy" id="2949643"/>
    <lineage>
        <taxon>Bacteria</taxon>
        <taxon>Bacillati</taxon>
        <taxon>Actinomycetota</taxon>
        <taxon>Actinomycetes</taxon>
        <taxon>Micrococcales</taxon>
        <taxon>Micrococcaceae</taxon>
        <taxon>Rothia</taxon>
    </lineage>
</organism>
<keyword evidence="1" id="KW-1133">Transmembrane helix</keyword>
<sequence>MPVSFLSRAVVRGLGSLVAGLTAGAALLAVTLLPHIALLTAISVAAALFAVTGLAVLWPMDADRTRDFAYREDFKPFVDEVIVVVATLGGLAGILVVLVLGNQGSDDGAAILALLAAFGTWACLHTMYAARYAYIYYRDPSRKVIDFNTDEPPTYQDFFYFSFAVGMTYGITDTAVSDREVRVIVLRHSIISYVFGAAIIATAINLVVDAISI</sequence>
<keyword evidence="1" id="KW-0472">Membrane</keyword>
<evidence type="ECO:0000313" key="3">
    <source>
        <dbReference type="Proteomes" id="UP001139502"/>
    </source>
</evidence>
<protein>
    <submittedName>
        <fullName evidence="2">DUF1345 domain-containing protein</fullName>
    </submittedName>
</protein>
<dbReference type="AlphaFoldDB" id="A0A9X2HGU3"/>
<dbReference type="InterPro" id="IPR009781">
    <property type="entry name" value="DUF1345"/>
</dbReference>
<gene>
    <name evidence="2" type="ORF">NBM05_00710</name>
</gene>
<proteinExistence type="predicted"/>